<gene>
    <name evidence="2" type="ORF">Tci_889637</name>
</gene>
<evidence type="ECO:0000259" key="1">
    <source>
        <dbReference type="Pfam" id="PF03732"/>
    </source>
</evidence>
<evidence type="ECO:0000313" key="2">
    <source>
        <dbReference type="EMBL" id="GFD17668.1"/>
    </source>
</evidence>
<name>A0A699U8W5_TANCI</name>
<reference evidence="2" key="1">
    <citation type="journal article" date="2019" name="Sci. Rep.">
        <title>Draft genome of Tanacetum cinerariifolium, the natural source of mosquito coil.</title>
        <authorList>
            <person name="Yamashiro T."/>
            <person name="Shiraishi A."/>
            <person name="Satake H."/>
            <person name="Nakayama K."/>
        </authorList>
    </citation>
    <scope>NUCLEOTIDE SEQUENCE</scope>
</reference>
<sequence length="87" mass="9960">SNVRAISSVDYKQTLYSLYQICHQPSQTVTEYAEEFMRLASRNQLSESDAQQVVKFNNGLQYDIQAIISLQTTWTLDEAVRIALKAE</sequence>
<dbReference type="InterPro" id="IPR005162">
    <property type="entry name" value="Retrotrans_gag_dom"/>
</dbReference>
<dbReference type="AlphaFoldDB" id="A0A699U8W5"/>
<feature type="domain" description="Retrotransposon gag" evidence="1">
    <location>
        <begin position="19"/>
        <end position="61"/>
    </location>
</feature>
<feature type="non-terminal residue" evidence="2">
    <location>
        <position position="1"/>
    </location>
</feature>
<dbReference type="EMBL" id="BKCJ011301884">
    <property type="protein sequence ID" value="GFD17668.1"/>
    <property type="molecule type" value="Genomic_DNA"/>
</dbReference>
<organism evidence="2">
    <name type="scientific">Tanacetum cinerariifolium</name>
    <name type="common">Dalmatian daisy</name>
    <name type="synonym">Chrysanthemum cinerariifolium</name>
    <dbReference type="NCBI Taxonomy" id="118510"/>
    <lineage>
        <taxon>Eukaryota</taxon>
        <taxon>Viridiplantae</taxon>
        <taxon>Streptophyta</taxon>
        <taxon>Embryophyta</taxon>
        <taxon>Tracheophyta</taxon>
        <taxon>Spermatophyta</taxon>
        <taxon>Magnoliopsida</taxon>
        <taxon>eudicotyledons</taxon>
        <taxon>Gunneridae</taxon>
        <taxon>Pentapetalae</taxon>
        <taxon>asterids</taxon>
        <taxon>campanulids</taxon>
        <taxon>Asterales</taxon>
        <taxon>Asteraceae</taxon>
        <taxon>Asteroideae</taxon>
        <taxon>Anthemideae</taxon>
        <taxon>Anthemidinae</taxon>
        <taxon>Tanacetum</taxon>
    </lineage>
</organism>
<accession>A0A699U8W5</accession>
<comment type="caution">
    <text evidence="2">The sequence shown here is derived from an EMBL/GenBank/DDBJ whole genome shotgun (WGS) entry which is preliminary data.</text>
</comment>
<proteinExistence type="predicted"/>
<dbReference type="Pfam" id="PF03732">
    <property type="entry name" value="Retrotrans_gag"/>
    <property type="match status" value="1"/>
</dbReference>
<protein>
    <recommendedName>
        <fullName evidence="1">Retrotransposon gag domain-containing protein</fullName>
    </recommendedName>
</protein>